<name>A0A7M5TXP1_9CNID</name>
<organism evidence="1 2">
    <name type="scientific">Clytia hemisphaerica</name>
    <dbReference type="NCBI Taxonomy" id="252671"/>
    <lineage>
        <taxon>Eukaryota</taxon>
        <taxon>Metazoa</taxon>
        <taxon>Cnidaria</taxon>
        <taxon>Hydrozoa</taxon>
        <taxon>Hydroidolina</taxon>
        <taxon>Leptothecata</taxon>
        <taxon>Obeliida</taxon>
        <taxon>Clytiidae</taxon>
        <taxon>Clytia</taxon>
    </lineage>
</organism>
<protein>
    <submittedName>
        <fullName evidence="1">Uncharacterized protein</fullName>
    </submittedName>
</protein>
<evidence type="ECO:0000313" key="2">
    <source>
        <dbReference type="Proteomes" id="UP000594262"/>
    </source>
</evidence>
<dbReference type="AlphaFoldDB" id="A0A7M5TXP1"/>
<keyword evidence="2" id="KW-1185">Reference proteome</keyword>
<dbReference type="PANTHER" id="PTHR37404">
    <property type="entry name" value="HCG1796489"/>
    <property type="match status" value="1"/>
</dbReference>
<sequence>MTTYLELTSTGKGHEYRSPLAFPPLNFERSVTKPLPPILRNNNETTNIFLTTTGTAHDYKPHDLVLNNIEHKKAPGHWKVHYTADTISKIEERPQREPLTMGNQESEMKSEYTGKPVMSLDTSFATDRQPPVYKHHFTNGPLKTIQPSTDNFLLVKGKKYPVQHKGVFDYHGEMYQSTTQKDHRLFSKEELDDYPKKTYATFWECENYPKSWGHGSKENPLPSDSVQRESGPMRDTLLFKSATIIPRIPKRLEPVPNTGMCSEVMANYKDITSEDREQLFQCPVPQPPIVNQQFPNTVDEPFDYAIPKMYDTEYDTIGSGKLVTV</sequence>
<evidence type="ECO:0000313" key="1">
    <source>
        <dbReference type="EnsemblMetazoa" id="CLYHEMP003434.1"/>
    </source>
</evidence>
<dbReference type="PANTHER" id="PTHR37404:SF1">
    <property type="entry name" value="HCG1796489"/>
    <property type="match status" value="1"/>
</dbReference>
<accession>A0A7M5TXP1</accession>
<dbReference type="EnsemblMetazoa" id="CLYHEMT003434.1">
    <property type="protein sequence ID" value="CLYHEMP003434.1"/>
    <property type="gene ID" value="CLYHEMG003434"/>
</dbReference>
<proteinExistence type="predicted"/>
<dbReference type="OrthoDB" id="382863at2759"/>
<reference evidence="1" key="1">
    <citation type="submission" date="2021-01" db="UniProtKB">
        <authorList>
            <consortium name="EnsemblMetazoa"/>
        </authorList>
    </citation>
    <scope>IDENTIFICATION</scope>
</reference>
<dbReference type="RefSeq" id="XP_066920506.1">
    <property type="nucleotide sequence ID" value="XM_067064405.1"/>
</dbReference>
<dbReference type="Proteomes" id="UP000594262">
    <property type="component" value="Unplaced"/>
</dbReference>
<dbReference type="InterPro" id="IPR053347">
    <property type="entry name" value="Axonemal_MT_stabilizer"/>
</dbReference>
<dbReference type="GeneID" id="136807782"/>